<gene>
    <name evidence="1" type="ORF">HAX54_043575</name>
</gene>
<dbReference type="Proteomes" id="UP000823775">
    <property type="component" value="Unassembled WGS sequence"/>
</dbReference>
<evidence type="ECO:0000313" key="2">
    <source>
        <dbReference type="Proteomes" id="UP000823775"/>
    </source>
</evidence>
<protein>
    <submittedName>
        <fullName evidence="1">Uncharacterized protein</fullName>
    </submittedName>
</protein>
<proteinExistence type="predicted"/>
<reference evidence="1 2" key="1">
    <citation type="journal article" date="2021" name="BMC Genomics">
        <title>Datura genome reveals duplications of psychoactive alkaloid biosynthetic genes and high mutation rate following tissue culture.</title>
        <authorList>
            <person name="Rajewski A."/>
            <person name="Carter-House D."/>
            <person name="Stajich J."/>
            <person name="Litt A."/>
        </authorList>
    </citation>
    <scope>NUCLEOTIDE SEQUENCE [LARGE SCALE GENOMIC DNA]</scope>
    <source>
        <strain evidence="1">AR-01</strain>
    </source>
</reference>
<accession>A0ABS8W4Q4</accession>
<sequence>MEAYYISFKERRPITEEARFNIDYFKADFSNIAEQFQICDWESFTIPLDPYFSELVRESYASYRARKDLLKHRDQ</sequence>
<feature type="non-terminal residue" evidence="1">
    <location>
        <position position="75"/>
    </location>
</feature>
<name>A0ABS8W4Q4_DATST</name>
<evidence type="ECO:0000313" key="1">
    <source>
        <dbReference type="EMBL" id="MCE2055861.1"/>
    </source>
</evidence>
<organism evidence="1 2">
    <name type="scientific">Datura stramonium</name>
    <name type="common">Jimsonweed</name>
    <name type="synonym">Common thornapple</name>
    <dbReference type="NCBI Taxonomy" id="4076"/>
    <lineage>
        <taxon>Eukaryota</taxon>
        <taxon>Viridiplantae</taxon>
        <taxon>Streptophyta</taxon>
        <taxon>Embryophyta</taxon>
        <taxon>Tracheophyta</taxon>
        <taxon>Spermatophyta</taxon>
        <taxon>Magnoliopsida</taxon>
        <taxon>eudicotyledons</taxon>
        <taxon>Gunneridae</taxon>
        <taxon>Pentapetalae</taxon>
        <taxon>asterids</taxon>
        <taxon>lamiids</taxon>
        <taxon>Solanales</taxon>
        <taxon>Solanaceae</taxon>
        <taxon>Solanoideae</taxon>
        <taxon>Datureae</taxon>
        <taxon>Datura</taxon>
    </lineage>
</organism>
<dbReference type="EMBL" id="JACEIK010006539">
    <property type="protein sequence ID" value="MCE2055861.1"/>
    <property type="molecule type" value="Genomic_DNA"/>
</dbReference>
<keyword evidence="2" id="KW-1185">Reference proteome</keyword>
<comment type="caution">
    <text evidence="1">The sequence shown here is derived from an EMBL/GenBank/DDBJ whole genome shotgun (WGS) entry which is preliminary data.</text>
</comment>